<feature type="transmembrane region" description="Helical" evidence="11">
    <location>
        <begin position="323"/>
        <end position="346"/>
    </location>
</feature>
<evidence type="ECO:0000256" key="2">
    <source>
        <dbReference type="ARBA" id="ARBA00004429"/>
    </source>
</evidence>
<dbReference type="RefSeq" id="WP_208312023.1">
    <property type="nucleotide sequence ID" value="NZ_JAELYA010000001.1"/>
</dbReference>
<dbReference type="PROSITE" id="PS50850">
    <property type="entry name" value="MFS"/>
    <property type="match status" value="1"/>
</dbReference>
<evidence type="ECO:0000256" key="10">
    <source>
        <dbReference type="ARBA" id="ARBA00023136"/>
    </source>
</evidence>
<keyword evidence="8 11" id="KW-0812">Transmembrane</keyword>
<proteinExistence type="inferred from homology"/>
<comment type="caution">
    <text evidence="13">The sequence shown here is derived from an EMBL/GenBank/DDBJ whole genome shotgun (WGS) entry which is preliminary data.</text>
</comment>
<dbReference type="PANTHER" id="PTHR43702:SF3">
    <property type="entry name" value="PROTEIN TSGA"/>
    <property type="match status" value="1"/>
</dbReference>
<evidence type="ECO:0000256" key="9">
    <source>
        <dbReference type="ARBA" id="ARBA00022989"/>
    </source>
</evidence>
<comment type="function">
    <text evidence="1">Intake of glucose and galactose.</text>
</comment>
<organism evidence="13 14">
    <name type="scientific">Pseudomonas schmalbachii</name>
    <dbReference type="NCBI Taxonomy" id="2816993"/>
    <lineage>
        <taxon>Bacteria</taxon>
        <taxon>Pseudomonadati</taxon>
        <taxon>Pseudomonadota</taxon>
        <taxon>Gammaproteobacteria</taxon>
        <taxon>Pseudomonadales</taxon>
        <taxon>Pseudomonadaceae</taxon>
        <taxon>Pseudomonas</taxon>
    </lineage>
</organism>
<evidence type="ECO:0000256" key="8">
    <source>
        <dbReference type="ARBA" id="ARBA00022692"/>
    </source>
</evidence>
<evidence type="ECO:0000256" key="11">
    <source>
        <dbReference type="SAM" id="Phobius"/>
    </source>
</evidence>
<evidence type="ECO:0000256" key="1">
    <source>
        <dbReference type="ARBA" id="ARBA00003321"/>
    </source>
</evidence>
<feature type="transmembrane region" description="Helical" evidence="11">
    <location>
        <begin position="12"/>
        <end position="34"/>
    </location>
</feature>
<dbReference type="Gene3D" id="1.20.1250.20">
    <property type="entry name" value="MFS general substrate transporter like domains"/>
    <property type="match status" value="2"/>
</dbReference>
<reference evidence="13 14" key="1">
    <citation type="submission" date="2020-12" db="EMBL/GenBank/DDBJ databases">
        <title>Pseudomonas schmalbachii sp. nov. isolated from millipede gut.</title>
        <authorList>
            <person name="Shelomi M."/>
        </authorList>
    </citation>
    <scope>NUCLEOTIDE SEQUENCE [LARGE SCALE GENOMIC DNA]</scope>
    <source>
        <strain evidence="13 14">Milli4</strain>
    </source>
</reference>
<evidence type="ECO:0000259" key="12">
    <source>
        <dbReference type="PROSITE" id="PS50850"/>
    </source>
</evidence>
<evidence type="ECO:0000256" key="6">
    <source>
        <dbReference type="ARBA" id="ARBA00022519"/>
    </source>
</evidence>
<evidence type="ECO:0000256" key="5">
    <source>
        <dbReference type="ARBA" id="ARBA00022475"/>
    </source>
</evidence>
<dbReference type="NCBIfam" id="TIGR01272">
    <property type="entry name" value="gluP"/>
    <property type="match status" value="1"/>
</dbReference>
<keyword evidence="7" id="KW-0762">Sugar transport</keyword>
<sequence length="419" mass="44382">MDQSNQNRHTSALTVLTLLFFMWGLITSLNDILIPHLKSVFTLSYVQASLVQFSFFTAYFVMSFPAGRLVERLGYKGGIIVGLATAGCGCLLFYPAAGAQSYPFFLAALFILASGITLLQVAANPYVNILGRPETAASRLNMTQAFNSLGTTVGPLIGSVTILAIGAGAATQIGDAAAAEADSVKIPYLVLAGLLFAIAVLIGLFRLPKIQHGTPGDGAAAGQESLFGHRHLLFGVLGIFAYVGAEVSIGSYLVSLMGQPDIAGLPANEAGRYLALYWGGAMVGRFIGSVMMRTIKPNRMLAFNAITNTVLITIAIVSGGHVAMWALILIGLFNSIMFPTIFSLALEGLGSLTSKGSGLLCMAIVGGALMPLIQAFFADRIGLLHSFAIPLLCYLYIAWFGARGYRVDLLPERRRAVSP</sequence>
<feature type="transmembrane region" description="Helical" evidence="11">
    <location>
        <begin position="232"/>
        <end position="258"/>
    </location>
</feature>
<dbReference type="Proteomes" id="UP000669060">
    <property type="component" value="Unassembled WGS sequence"/>
</dbReference>
<keyword evidence="10 11" id="KW-0472">Membrane</keyword>
<dbReference type="InterPro" id="IPR036259">
    <property type="entry name" value="MFS_trans_sf"/>
</dbReference>
<dbReference type="InterPro" id="IPR020846">
    <property type="entry name" value="MFS_dom"/>
</dbReference>
<evidence type="ECO:0000256" key="7">
    <source>
        <dbReference type="ARBA" id="ARBA00022597"/>
    </source>
</evidence>
<feature type="transmembrane region" description="Helical" evidence="11">
    <location>
        <begin position="40"/>
        <end position="61"/>
    </location>
</feature>
<keyword evidence="4" id="KW-0813">Transport</keyword>
<name>A0ABS3TKQ4_9PSED</name>
<feature type="domain" description="Major facilitator superfamily (MFS) profile" evidence="12">
    <location>
        <begin position="12"/>
        <end position="406"/>
    </location>
</feature>
<accession>A0ABS3TKQ4</accession>
<feature type="transmembrane region" description="Helical" evidence="11">
    <location>
        <begin position="186"/>
        <end position="205"/>
    </location>
</feature>
<feature type="transmembrane region" description="Helical" evidence="11">
    <location>
        <begin position="73"/>
        <end position="96"/>
    </location>
</feature>
<feature type="transmembrane region" description="Helical" evidence="11">
    <location>
        <begin position="148"/>
        <end position="174"/>
    </location>
</feature>
<protein>
    <submittedName>
        <fullName evidence="13">Sugar MFS transporter</fullName>
    </submittedName>
</protein>
<gene>
    <name evidence="13" type="ORF">JFY56_03235</name>
</gene>
<dbReference type="Pfam" id="PF07690">
    <property type="entry name" value="MFS_1"/>
    <property type="match status" value="1"/>
</dbReference>
<evidence type="ECO:0000256" key="3">
    <source>
        <dbReference type="ARBA" id="ARBA00009120"/>
    </source>
</evidence>
<evidence type="ECO:0000313" key="14">
    <source>
        <dbReference type="Proteomes" id="UP000669060"/>
    </source>
</evidence>
<dbReference type="EMBL" id="JAELYA010000001">
    <property type="protein sequence ID" value="MBO3274231.1"/>
    <property type="molecule type" value="Genomic_DNA"/>
</dbReference>
<feature type="transmembrane region" description="Helical" evidence="11">
    <location>
        <begin position="270"/>
        <end position="288"/>
    </location>
</feature>
<keyword evidence="9 11" id="KW-1133">Transmembrane helix</keyword>
<dbReference type="InterPro" id="IPR005964">
    <property type="entry name" value="Glc/Gal_transptr_bac"/>
</dbReference>
<keyword evidence="14" id="KW-1185">Reference proteome</keyword>
<comment type="similarity">
    <text evidence="3">Belongs to the major facilitator superfamily. FHS transporter (TC 2.A.1.7) family.</text>
</comment>
<feature type="transmembrane region" description="Helical" evidence="11">
    <location>
        <begin position="383"/>
        <end position="405"/>
    </location>
</feature>
<dbReference type="CDD" id="cd17394">
    <property type="entry name" value="MFS_FucP_like"/>
    <property type="match status" value="1"/>
</dbReference>
<feature type="transmembrane region" description="Helical" evidence="11">
    <location>
        <begin position="300"/>
        <end position="317"/>
    </location>
</feature>
<evidence type="ECO:0000313" key="13">
    <source>
        <dbReference type="EMBL" id="MBO3274231.1"/>
    </source>
</evidence>
<feature type="transmembrane region" description="Helical" evidence="11">
    <location>
        <begin position="358"/>
        <end position="377"/>
    </location>
</feature>
<dbReference type="PANTHER" id="PTHR43702">
    <property type="entry name" value="L-FUCOSE-PROTON SYMPORTER"/>
    <property type="match status" value="1"/>
</dbReference>
<dbReference type="InterPro" id="IPR011701">
    <property type="entry name" value="MFS"/>
</dbReference>
<dbReference type="InterPro" id="IPR050375">
    <property type="entry name" value="MFS_TsgA-like"/>
</dbReference>
<keyword evidence="6" id="KW-0997">Cell inner membrane</keyword>
<feature type="transmembrane region" description="Helical" evidence="11">
    <location>
        <begin position="102"/>
        <end position="127"/>
    </location>
</feature>
<dbReference type="SUPFAM" id="SSF103473">
    <property type="entry name" value="MFS general substrate transporter"/>
    <property type="match status" value="1"/>
</dbReference>
<keyword evidence="5" id="KW-1003">Cell membrane</keyword>
<evidence type="ECO:0000256" key="4">
    <source>
        <dbReference type="ARBA" id="ARBA00022448"/>
    </source>
</evidence>
<comment type="subcellular location">
    <subcellularLocation>
        <location evidence="2">Cell inner membrane</location>
        <topology evidence="2">Multi-pass membrane protein</topology>
    </subcellularLocation>
</comment>